<dbReference type="Pfam" id="PF13030">
    <property type="entry name" value="DUF3891"/>
    <property type="match status" value="1"/>
</dbReference>
<proteinExistence type="predicted"/>
<comment type="caution">
    <text evidence="1">The sequence shown here is derived from an EMBL/GenBank/DDBJ whole genome shotgun (WGS) entry which is preliminary data.</text>
</comment>
<dbReference type="EMBL" id="RJJE01000009">
    <property type="protein sequence ID" value="RNI30102.1"/>
    <property type="molecule type" value="Genomic_DNA"/>
</dbReference>
<accession>A0A3M9MX19</accession>
<evidence type="ECO:0000313" key="2">
    <source>
        <dbReference type="Proteomes" id="UP000271010"/>
    </source>
</evidence>
<reference evidence="1 2" key="1">
    <citation type="submission" date="2018-11" db="EMBL/GenBank/DDBJ databases">
        <title>Rufibacter latericius sp. nov., isolated from water in Baiyang Lake.</title>
        <authorList>
            <person name="Yang Y."/>
        </authorList>
    </citation>
    <scope>NUCLEOTIDE SEQUENCE [LARGE SCALE GENOMIC DNA]</scope>
    <source>
        <strain evidence="1 2">MCC P1</strain>
    </source>
</reference>
<name>A0A3M9MX19_9BACT</name>
<protein>
    <submittedName>
        <fullName evidence="1">DUF3891 family protein</fullName>
    </submittedName>
</protein>
<dbReference type="OrthoDB" id="872894at2"/>
<evidence type="ECO:0000313" key="1">
    <source>
        <dbReference type="EMBL" id="RNI30102.1"/>
    </source>
</evidence>
<organism evidence="1 2">
    <name type="scientific">Rufibacter immobilis</name>
    <dbReference type="NCBI Taxonomy" id="1348778"/>
    <lineage>
        <taxon>Bacteria</taxon>
        <taxon>Pseudomonadati</taxon>
        <taxon>Bacteroidota</taxon>
        <taxon>Cytophagia</taxon>
        <taxon>Cytophagales</taxon>
        <taxon>Hymenobacteraceae</taxon>
        <taxon>Rufibacter</taxon>
    </lineage>
</organism>
<dbReference type="Proteomes" id="UP000271010">
    <property type="component" value="Unassembled WGS sequence"/>
</dbReference>
<dbReference type="AlphaFoldDB" id="A0A3M9MX19"/>
<dbReference type="InterPro" id="IPR024992">
    <property type="entry name" value="DUF3891"/>
</dbReference>
<dbReference type="RefSeq" id="WP_123133182.1">
    <property type="nucleotide sequence ID" value="NZ_RJJE01000009.1"/>
</dbReference>
<sequence length="243" mass="28377">MIVNPDEKGWEIIYQQAHALLAAEIGFAWLPAKRPLHFMQTLAAIAQHDDGQKDWTGHYALTPAGAPANFTQLPFSLEQARQVMKEARFQGRWRSLLTSMHLSFLYEELRGQKQEWDTFLDEQQTNQKLWRQQLKIKKAEARYAYDFMQWCDRFSLILCRNELPEMERALEISNGPDGIRYEVTLLKTGVVQVNPWPFEVAQLNISVEARCLTQLQFGSDQELAQAMWQAPIHRKEWELSKVK</sequence>
<keyword evidence="2" id="KW-1185">Reference proteome</keyword>
<gene>
    <name evidence="1" type="ORF">EFA69_11375</name>
</gene>